<evidence type="ECO:0000313" key="1">
    <source>
        <dbReference type="EMBL" id="CBJ53779.1"/>
    </source>
</evidence>
<accession>D8P4E3</accession>
<dbReference type="PATRIC" id="fig|859656.5.peg.4169"/>
<dbReference type="InterPro" id="IPR029039">
    <property type="entry name" value="Flavoprotein-like_sf"/>
</dbReference>
<reference evidence="1" key="2">
    <citation type="submission" date="2010-02" db="EMBL/GenBank/DDBJ databases">
        <authorList>
            <person name="Genoscope - CEA"/>
        </authorList>
    </citation>
    <scope>NUCLEOTIDE SEQUENCE</scope>
    <source>
        <strain evidence="1">CFBP2957</strain>
        <plasmid evidence="1">RCFBPv3_mp</plasmid>
    </source>
</reference>
<geneLocation type="plasmid" evidence="1">
    <name>RCFBPv3_mp</name>
</geneLocation>
<organism evidence="1">
    <name type="scientific">Ralstonia solanacearum CFBP2957</name>
    <dbReference type="NCBI Taxonomy" id="859656"/>
    <lineage>
        <taxon>Bacteria</taxon>
        <taxon>Pseudomonadati</taxon>
        <taxon>Pseudomonadota</taxon>
        <taxon>Betaproteobacteria</taxon>
        <taxon>Burkholderiales</taxon>
        <taxon>Burkholderiaceae</taxon>
        <taxon>Ralstonia</taxon>
        <taxon>Ralstonia solanacearum species complex</taxon>
    </lineage>
</organism>
<protein>
    <recommendedName>
        <fullName evidence="2">Flavodoxin</fullName>
    </recommendedName>
</protein>
<reference evidence="1" key="1">
    <citation type="journal article" date="2010" name="BMC Genomics">
        <title>Genomes of three tomato pathogens within the Ralstonia solanacearum species complex reveal significant evolutionary divergence.</title>
        <authorList>
            <person name="Remenant B."/>
            <person name="Coupat-Goutaland B."/>
            <person name="Guidot A."/>
            <person name="Cellier G."/>
            <person name="Wicker E."/>
            <person name="Allen C."/>
            <person name="Fegan M."/>
            <person name="Pruvost O."/>
            <person name="Elbaz M."/>
            <person name="Calteau A."/>
            <person name="Salvignol G."/>
            <person name="Mornico D."/>
            <person name="Mangenot S."/>
            <person name="Barbe V."/>
            <person name="Medigue C."/>
            <person name="Prior P."/>
        </authorList>
    </citation>
    <scope>NUCLEOTIDE SEQUENCE [LARGE SCALE GENOMIC DNA]</scope>
    <source>
        <strain evidence="1">CFBP2957</strain>
        <plasmid evidence="1">RCFBPv3_mp</plasmid>
    </source>
</reference>
<proteinExistence type="predicted"/>
<name>D8P4E3_RALSL</name>
<dbReference type="AlphaFoldDB" id="D8P4E3"/>
<dbReference type="EMBL" id="FP885907">
    <property type="protein sequence ID" value="CBJ53779.1"/>
    <property type="molecule type" value="Genomic_DNA"/>
</dbReference>
<dbReference type="Gene3D" id="3.40.50.360">
    <property type="match status" value="1"/>
</dbReference>
<dbReference type="SUPFAM" id="SSF52218">
    <property type="entry name" value="Flavoproteins"/>
    <property type="match status" value="1"/>
</dbReference>
<sequence length="179" mass="19531">MPIVEKNLIVYYSRTGTARQTAELIAAQSGWPLAEVSDVRPRAGFAGDLRCILEVVLHKRAPYRYEGPPLEGFDHVIVLAPVWMGRLASPMRDFLKDRLPFPAPLAVVCVMAARGAFNAVEDIARITSIIPAPVLALCQRDVSSGISHEAIAGFIDQVKAAGRWSASKRRPAWLSPSEA</sequence>
<keyword evidence="1" id="KW-0614">Plasmid</keyword>
<gene>
    <name evidence="1" type="ORF">RCFBP_mp20353</name>
</gene>
<evidence type="ECO:0008006" key="2">
    <source>
        <dbReference type="Google" id="ProtNLM"/>
    </source>
</evidence>